<evidence type="ECO:0000256" key="3">
    <source>
        <dbReference type="ARBA" id="ARBA00022723"/>
    </source>
</evidence>
<dbReference type="GO" id="GO:0016616">
    <property type="term" value="F:oxidoreductase activity, acting on the CH-OH group of donors, NAD or NADP as acceptor"/>
    <property type="evidence" value="ECO:0007669"/>
    <property type="project" value="InterPro"/>
</dbReference>
<dbReference type="Pfam" id="PF11975">
    <property type="entry name" value="Glyco_hydro_4C"/>
    <property type="match status" value="1"/>
</dbReference>
<feature type="site" description="Increases basicity of active site Tyr" evidence="11">
    <location>
        <position position="114"/>
    </location>
</feature>
<dbReference type="PANTHER" id="PTHR32092:SF6">
    <property type="entry name" value="ALPHA-GALACTOSIDASE"/>
    <property type="match status" value="1"/>
</dbReference>
<evidence type="ECO:0000256" key="9">
    <source>
        <dbReference type="PIRSR" id="PIRSR601088-2"/>
    </source>
</evidence>
<keyword evidence="5 12" id="KW-0520">NAD</keyword>
<evidence type="ECO:0000256" key="12">
    <source>
        <dbReference type="RuleBase" id="RU361152"/>
    </source>
</evidence>
<comment type="similarity">
    <text evidence="2 12">Belongs to the glycosyl hydrolase 4 family.</text>
</comment>
<dbReference type="NCBIfam" id="NF011657">
    <property type="entry name" value="PRK15076.1"/>
    <property type="match status" value="1"/>
</dbReference>
<evidence type="ECO:0000256" key="11">
    <source>
        <dbReference type="PIRSR" id="PIRSR601088-4"/>
    </source>
</evidence>
<dbReference type="InterPro" id="IPR001088">
    <property type="entry name" value="Glyco_hydro_4"/>
</dbReference>
<name>A0AAE3VIW0_9BACT</name>
<dbReference type="GO" id="GO:0004557">
    <property type="term" value="F:alpha-galactosidase activity"/>
    <property type="evidence" value="ECO:0007669"/>
    <property type="project" value="UniProtKB-EC"/>
</dbReference>
<evidence type="ECO:0000256" key="6">
    <source>
        <dbReference type="ARBA" id="ARBA00023211"/>
    </source>
</evidence>
<comment type="cofactor">
    <cofactor evidence="12">
        <name>NAD(+)</name>
        <dbReference type="ChEBI" id="CHEBI:57540"/>
    </cofactor>
    <text evidence="12">Binds 1 NAD(+) per subunit.</text>
</comment>
<evidence type="ECO:0000256" key="7">
    <source>
        <dbReference type="ARBA" id="ARBA00023277"/>
    </source>
</evidence>
<dbReference type="EC" id="3.2.1.22" evidence="14"/>
<feature type="binding site" evidence="9">
    <location>
        <position position="152"/>
    </location>
    <ligand>
        <name>substrate</name>
    </ligand>
</feature>
<dbReference type="InterPro" id="IPR022616">
    <property type="entry name" value="Glyco_hydro_4_C"/>
</dbReference>
<evidence type="ECO:0000313" key="14">
    <source>
        <dbReference type="EMBL" id="MDQ0291547.1"/>
    </source>
</evidence>
<evidence type="ECO:0000259" key="13">
    <source>
        <dbReference type="Pfam" id="PF11975"/>
    </source>
</evidence>
<keyword evidence="10" id="KW-0533">Nickel</keyword>
<keyword evidence="10" id="KW-0408">Iron</keyword>
<evidence type="ECO:0000256" key="2">
    <source>
        <dbReference type="ARBA" id="ARBA00010141"/>
    </source>
</evidence>
<dbReference type="GO" id="GO:0046872">
    <property type="term" value="F:metal ion binding"/>
    <property type="evidence" value="ECO:0007669"/>
    <property type="project" value="UniProtKB-KW"/>
</dbReference>
<dbReference type="Proteomes" id="UP001238163">
    <property type="component" value="Unassembled WGS sequence"/>
</dbReference>
<comment type="caution">
    <text evidence="14">The sequence shown here is derived from an EMBL/GenBank/DDBJ whole genome shotgun (WGS) entry which is preliminary data.</text>
</comment>
<dbReference type="GO" id="GO:0005975">
    <property type="term" value="P:carbohydrate metabolic process"/>
    <property type="evidence" value="ECO:0007669"/>
    <property type="project" value="InterPro"/>
</dbReference>
<reference evidence="14" key="1">
    <citation type="submission" date="2023-07" db="EMBL/GenBank/DDBJ databases">
        <title>Genomic Encyclopedia of Type Strains, Phase IV (KMG-IV): sequencing the most valuable type-strain genomes for metagenomic binning, comparative biology and taxonomic classification.</title>
        <authorList>
            <person name="Goeker M."/>
        </authorList>
    </citation>
    <scope>NUCLEOTIDE SEQUENCE</scope>
    <source>
        <strain evidence="14">DSM 24202</strain>
    </source>
</reference>
<dbReference type="CDD" id="cd05297">
    <property type="entry name" value="GH4_alpha_glucosidase_galactosidase"/>
    <property type="match status" value="1"/>
</dbReference>
<dbReference type="EMBL" id="JAUSVL010000001">
    <property type="protein sequence ID" value="MDQ0291547.1"/>
    <property type="molecule type" value="Genomic_DNA"/>
</dbReference>
<dbReference type="Gene3D" id="3.90.1820.10">
    <property type="entry name" value="AglA-like glucosidase"/>
    <property type="match status" value="1"/>
</dbReference>
<evidence type="ECO:0000256" key="8">
    <source>
        <dbReference type="ARBA" id="ARBA00023295"/>
    </source>
</evidence>
<dbReference type="SUPFAM" id="SSF51735">
    <property type="entry name" value="NAD(P)-binding Rossmann-fold domains"/>
    <property type="match status" value="1"/>
</dbReference>
<evidence type="ECO:0000256" key="4">
    <source>
        <dbReference type="ARBA" id="ARBA00022801"/>
    </source>
</evidence>
<dbReference type="RefSeq" id="WP_307264483.1">
    <property type="nucleotide sequence ID" value="NZ_JAUSVL010000001.1"/>
</dbReference>
<dbReference type="PRINTS" id="PR00732">
    <property type="entry name" value="GLHYDRLASE4"/>
</dbReference>
<keyword evidence="4 12" id="KW-0378">Hydrolase</keyword>
<dbReference type="PANTHER" id="PTHR32092">
    <property type="entry name" value="6-PHOSPHO-BETA-GLUCOSIDASE-RELATED"/>
    <property type="match status" value="1"/>
</dbReference>
<keyword evidence="6 10" id="KW-0464">Manganese</keyword>
<dbReference type="Pfam" id="PF02056">
    <property type="entry name" value="Glyco_hydro_4"/>
    <property type="match status" value="1"/>
</dbReference>
<dbReference type="InterPro" id="IPR053715">
    <property type="entry name" value="GH4_Enzyme_sf"/>
</dbReference>
<keyword evidence="3 10" id="KW-0479">Metal-binding</keyword>
<evidence type="ECO:0000256" key="10">
    <source>
        <dbReference type="PIRSR" id="PIRSR601088-3"/>
    </source>
</evidence>
<evidence type="ECO:0000256" key="5">
    <source>
        <dbReference type="ARBA" id="ARBA00023027"/>
    </source>
</evidence>
<keyword evidence="8 12" id="KW-0326">Glycosidase</keyword>
<evidence type="ECO:0000256" key="1">
    <source>
        <dbReference type="ARBA" id="ARBA00001936"/>
    </source>
</evidence>
<feature type="binding site" evidence="10">
    <location>
        <position position="207"/>
    </location>
    <ligand>
        <name>Mn(2+)</name>
        <dbReference type="ChEBI" id="CHEBI:29035"/>
    </ligand>
</feature>
<keyword evidence="10" id="KW-0170">Cobalt</keyword>
<sequence length="448" mass="50477">MTKITFMGAGSTIFVKNIIGDAFCTPALQDAHIALYDINPQRLRESEVMLRTLNKNINENRATITTHCGVENRKEALRGADFAINAIRVWDFTISEAIDFAIPTKYGLRQTIADTLGIGGLFRALGSGYAMQGFAEDMAEVCPDVWFLNYTNPMCALTGFMLRHTPIRTVGLCHSVQACVRSLLKTLDLTDKYDQDKIKARIGGINHQAWLLELKENGRDIYPEIRDIAFQKLDAWRQAPKGEKSDNMVRLEIMRKFGYYITESSEHSSEYQPYWIKRQYPELVDEYNIPLDASPDRCRKIVAGWNKQYKEICDNPVLTHKMSNEFGCGIMNAIVTNQPYRIAGNVLNHGFIENLPSNAVVEVPCLVDRNGVQGTYFGPLPTQCAALNMTNINTQLLTVDAIVSRKKEAIYHAAMLDPHTAAELSLDDIIKMVDEMIAAHGDRLPKYI</sequence>
<protein>
    <submittedName>
        <fullName evidence="14">Alpha-galactosidase</fullName>
        <ecNumber evidence="14">3.2.1.22</ecNumber>
    </submittedName>
</protein>
<feature type="binding site" evidence="10">
    <location>
        <position position="173"/>
    </location>
    <ligand>
        <name>Mn(2+)</name>
        <dbReference type="ChEBI" id="CHEBI:29035"/>
    </ligand>
</feature>
<feature type="domain" description="Glycosyl hydrolase family 4 C-terminal" evidence="13">
    <location>
        <begin position="204"/>
        <end position="420"/>
    </location>
</feature>
<dbReference type="InterPro" id="IPR015955">
    <property type="entry name" value="Lactate_DH/Glyco_Ohase_4_C"/>
</dbReference>
<evidence type="ECO:0000313" key="15">
    <source>
        <dbReference type="Proteomes" id="UP001238163"/>
    </source>
</evidence>
<dbReference type="InterPro" id="IPR036291">
    <property type="entry name" value="NAD(P)-bd_dom_sf"/>
</dbReference>
<comment type="cofactor">
    <cofactor evidence="1">
        <name>Mn(2+)</name>
        <dbReference type="ChEBI" id="CHEBI:29035"/>
    </cofactor>
</comment>
<keyword evidence="15" id="KW-1185">Reference proteome</keyword>
<dbReference type="AlphaFoldDB" id="A0AAE3VIW0"/>
<dbReference type="SUPFAM" id="SSF56327">
    <property type="entry name" value="LDH C-terminal domain-like"/>
    <property type="match status" value="1"/>
</dbReference>
<proteinExistence type="inferred from homology"/>
<gene>
    <name evidence="14" type="ORF">J3R75_003654</name>
</gene>
<accession>A0AAE3VIW0</accession>
<organism evidence="14 15">
    <name type="scientific">Oligosphaera ethanolica</name>
    <dbReference type="NCBI Taxonomy" id="760260"/>
    <lineage>
        <taxon>Bacteria</taxon>
        <taxon>Pseudomonadati</taxon>
        <taxon>Lentisphaerota</taxon>
        <taxon>Oligosphaeria</taxon>
        <taxon>Oligosphaerales</taxon>
        <taxon>Oligosphaeraceae</taxon>
        <taxon>Oligosphaera</taxon>
    </lineage>
</organism>
<keyword evidence="7" id="KW-0119">Carbohydrate metabolism</keyword>